<feature type="region of interest" description="Disordered" evidence="1">
    <location>
        <begin position="1"/>
        <end position="44"/>
    </location>
</feature>
<evidence type="ECO:0000256" key="1">
    <source>
        <dbReference type="SAM" id="MobiDB-lite"/>
    </source>
</evidence>
<accession>A0AAV7VNN0</accession>
<gene>
    <name evidence="2" type="ORF">NDU88_005697</name>
</gene>
<dbReference type="Proteomes" id="UP001066276">
    <property type="component" value="Chromosome 2_1"/>
</dbReference>
<proteinExistence type="predicted"/>
<protein>
    <submittedName>
        <fullName evidence="2">Uncharacterized protein</fullName>
    </submittedName>
</protein>
<comment type="caution">
    <text evidence="2">The sequence shown here is derived from an EMBL/GenBank/DDBJ whole genome shotgun (WGS) entry which is preliminary data.</text>
</comment>
<organism evidence="2 3">
    <name type="scientific">Pleurodeles waltl</name>
    <name type="common">Iberian ribbed newt</name>
    <dbReference type="NCBI Taxonomy" id="8319"/>
    <lineage>
        <taxon>Eukaryota</taxon>
        <taxon>Metazoa</taxon>
        <taxon>Chordata</taxon>
        <taxon>Craniata</taxon>
        <taxon>Vertebrata</taxon>
        <taxon>Euteleostomi</taxon>
        <taxon>Amphibia</taxon>
        <taxon>Batrachia</taxon>
        <taxon>Caudata</taxon>
        <taxon>Salamandroidea</taxon>
        <taxon>Salamandridae</taxon>
        <taxon>Pleurodelinae</taxon>
        <taxon>Pleurodeles</taxon>
    </lineage>
</organism>
<sequence>MVQGDHSCSGGMKPALADPLPPQVIRGQRQTADEETAAESGEAVGISLRSLGRLESPNMAAMCEQETRSLTVPPYKAGACRVTAACGHGSTSSALGRGNKTPNGLFLPLTDFSQHGPAAVSDVLPEERLRKLTHQTP</sequence>
<keyword evidence="3" id="KW-1185">Reference proteome</keyword>
<reference evidence="2" key="1">
    <citation type="journal article" date="2022" name="bioRxiv">
        <title>Sequencing and chromosome-scale assembly of the giantPleurodeles waltlgenome.</title>
        <authorList>
            <person name="Brown T."/>
            <person name="Elewa A."/>
            <person name="Iarovenko S."/>
            <person name="Subramanian E."/>
            <person name="Araus A.J."/>
            <person name="Petzold A."/>
            <person name="Susuki M."/>
            <person name="Suzuki K.-i.T."/>
            <person name="Hayashi T."/>
            <person name="Toyoda A."/>
            <person name="Oliveira C."/>
            <person name="Osipova E."/>
            <person name="Leigh N.D."/>
            <person name="Simon A."/>
            <person name="Yun M.H."/>
        </authorList>
    </citation>
    <scope>NUCLEOTIDE SEQUENCE</scope>
    <source>
        <strain evidence="2">20211129_DDA</strain>
        <tissue evidence="2">Liver</tissue>
    </source>
</reference>
<name>A0AAV7VNN0_PLEWA</name>
<dbReference type="EMBL" id="JANPWB010000003">
    <property type="protein sequence ID" value="KAJ1201893.1"/>
    <property type="molecule type" value="Genomic_DNA"/>
</dbReference>
<evidence type="ECO:0000313" key="3">
    <source>
        <dbReference type="Proteomes" id="UP001066276"/>
    </source>
</evidence>
<evidence type="ECO:0000313" key="2">
    <source>
        <dbReference type="EMBL" id="KAJ1201893.1"/>
    </source>
</evidence>
<dbReference type="AlphaFoldDB" id="A0AAV7VNN0"/>